<dbReference type="GO" id="GO:0015740">
    <property type="term" value="P:C4-dicarboxylate transport"/>
    <property type="evidence" value="ECO:0007669"/>
    <property type="project" value="TreeGrafter"/>
</dbReference>
<keyword evidence="3" id="KW-1003">Cell membrane</keyword>
<comment type="similarity">
    <text evidence="8 9">Belongs to the TRAP transporter small permease family.</text>
</comment>
<dbReference type="AlphaFoldDB" id="A0A1Q8ZKA2"/>
<feature type="domain" description="Tripartite ATP-independent periplasmic transporters DctQ component" evidence="10">
    <location>
        <begin position="24"/>
        <end position="151"/>
    </location>
</feature>
<dbReference type="InterPro" id="IPR055348">
    <property type="entry name" value="DctQ"/>
</dbReference>
<dbReference type="GO" id="GO:0005886">
    <property type="term" value="C:plasma membrane"/>
    <property type="evidence" value="ECO:0007669"/>
    <property type="project" value="UniProtKB-SubCell"/>
</dbReference>
<dbReference type="EMBL" id="MKIM01000033">
    <property type="protein sequence ID" value="OLP42326.1"/>
    <property type="molecule type" value="Genomic_DNA"/>
</dbReference>
<dbReference type="STRING" id="1867956.BJF95_12825"/>
<evidence type="ECO:0000256" key="2">
    <source>
        <dbReference type="ARBA" id="ARBA00022448"/>
    </source>
</evidence>
<dbReference type="PANTHER" id="PTHR35011">
    <property type="entry name" value="2,3-DIKETO-L-GULONATE TRAP TRANSPORTER SMALL PERMEASE PROTEIN YIAM"/>
    <property type="match status" value="1"/>
</dbReference>
<evidence type="ECO:0000256" key="7">
    <source>
        <dbReference type="ARBA" id="ARBA00023136"/>
    </source>
</evidence>
<dbReference type="InterPro" id="IPR007387">
    <property type="entry name" value="TRAP_DctQ"/>
</dbReference>
<evidence type="ECO:0000256" key="3">
    <source>
        <dbReference type="ARBA" id="ARBA00022475"/>
    </source>
</evidence>
<name>A0A1Q8ZKA2_9HYPH</name>
<evidence type="ECO:0000256" key="5">
    <source>
        <dbReference type="ARBA" id="ARBA00022692"/>
    </source>
</evidence>
<keyword evidence="2 9" id="KW-0813">Transport</keyword>
<proteinExistence type="inferred from homology"/>
<evidence type="ECO:0000256" key="1">
    <source>
        <dbReference type="ARBA" id="ARBA00004429"/>
    </source>
</evidence>
<keyword evidence="12" id="KW-1185">Reference proteome</keyword>
<comment type="subcellular location">
    <subcellularLocation>
        <location evidence="1 9">Cell inner membrane</location>
        <topology evidence="1 9">Multi-pass membrane protein</topology>
    </subcellularLocation>
</comment>
<keyword evidence="6 9" id="KW-1133">Transmembrane helix</keyword>
<keyword evidence="5 9" id="KW-0812">Transmembrane</keyword>
<evidence type="ECO:0000256" key="6">
    <source>
        <dbReference type="ARBA" id="ARBA00022989"/>
    </source>
</evidence>
<evidence type="ECO:0000256" key="9">
    <source>
        <dbReference type="RuleBase" id="RU369079"/>
    </source>
</evidence>
<feature type="transmembrane region" description="Helical" evidence="9">
    <location>
        <begin position="128"/>
        <end position="148"/>
    </location>
</feature>
<dbReference type="PANTHER" id="PTHR35011:SF2">
    <property type="entry name" value="2,3-DIKETO-L-GULONATE TRAP TRANSPORTER SMALL PERMEASE PROTEIN YIAM"/>
    <property type="match status" value="1"/>
</dbReference>
<evidence type="ECO:0000313" key="12">
    <source>
        <dbReference type="Proteomes" id="UP000186894"/>
    </source>
</evidence>
<dbReference type="GO" id="GO:0022857">
    <property type="term" value="F:transmembrane transporter activity"/>
    <property type="evidence" value="ECO:0007669"/>
    <property type="project" value="UniProtKB-UniRule"/>
</dbReference>
<comment type="caution">
    <text evidence="11">The sequence shown here is derived from an EMBL/GenBank/DDBJ whole genome shotgun (WGS) entry which is preliminary data.</text>
</comment>
<dbReference type="Proteomes" id="UP000186894">
    <property type="component" value="Unassembled WGS sequence"/>
</dbReference>
<keyword evidence="4 9" id="KW-0997">Cell inner membrane</keyword>
<accession>A0A1Q8ZKA2</accession>
<feature type="transmembrane region" description="Helical" evidence="9">
    <location>
        <begin position="85"/>
        <end position="103"/>
    </location>
</feature>
<evidence type="ECO:0000256" key="4">
    <source>
        <dbReference type="ARBA" id="ARBA00022519"/>
    </source>
</evidence>
<feature type="transmembrane region" description="Helical" evidence="9">
    <location>
        <begin position="44"/>
        <end position="64"/>
    </location>
</feature>
<comment type="function">
    <text evidence="9">Part of the tripartite ATP-independent periplasmic (TRAP) transport system.</text>
</comment>
<feature type="transmembrane region" description="Helical" evidence="9">
    <location>
        <begin position="12"/>
        <end position="32"/>
    </location>
</feature>
<comment type="subunit">
    <text evidence="9">The complex comprises the extracytoplasmic solute receptor protein and the two transmembrane proteins.</text>
</comment>
<dbReference type="RefSeq" id="WP_075641798.1">
    <property type="nucleotide sequence ID" value="NZ_MKIM01000033.1"/>
</dbReference>
<evidence type="ECO:0000259" key="10">
    <source>
        <dbReference type="Pfam" id="PF04290"/>
    </source>
</evidence>
<reference evidence="11 12" key="1">
    <citation type="submission" date="2016-09" db="EMBL/GenBank/DDBJ databases">
        <title>Rhizobium oryziradicis sp. nov., isolated from the root of rice.</title>
        <authorList>
            <person name="Zhao J."/>
            <person name="Zhang X."/>
        </authorList>
    </citation>
    <scope>NUCLEOTIDE SEQUENCE [LARGE SCALE GENOMIC DNA]</scope>
    <source>
        <strain evidence="11 12">N19</strain>
    </source>
</reference>
<dbReference type="OrthoDB" id="4250245at2"/>
<evidence type="ECO:0000256" key="8">
    <source>
        <dbReference type="ARBA" id="ARBA00038436"/>
    </source>
</evidence>
<organism evidence="11 12">
    <name type="scientific">Rhizobium oryziradicis</name>
    <dbReference type="NCBI Taxonomy" id="1867956"/>
    <lineage>
        <taxon>Bacteria</taxon>
        <taxon>Pseudomonadati</taxon>
        <taxon>Pseudomonadota</taxon>
        <taxon>Alphaproteobacteria</taxon>
        <taxon>Hyphomicrobiales</taxon>
        <taxon>Rhizobiaceae</taxon>
        <taxon>Rhizobium/Agrobacterium group</taxon>
        <taxon>Rhizobium</taxon>
    </lineage>
</organism>
<gene>
    <name evidence="11" type="ORF">BJF95_12825</name>
</gene>
<protein>
    <recommendedName>
        <fullName evidence="9">TRAP transporter small permease protein</fullName>
    </recommendedName>
</protein>
<keyword evidence="7 9" id="KW-0472">Membrane</keyword>
<dbReference type="Pfam" id="PF04290">
    <property type="entry name" value="DctQ"/>
    <property type="match status" value="1"/>
</dbReference>
<evidence type="ECO:0000313" key="11">
    <source>
        <dbReference type="EMBL" id="OLP42326.1"/>
    </source>
</evidence>
<sequence length="168" mass="19218">MGAIFHWLRKGAEAISALMMFGLFATFLLQIYSRYVMDAPFGWTLELCLIFWLWMVFFGGAFIVRERDHIRFDILYMAVPRGPRRVMALISALAIAAAFLWSLEPTWGWIDFLKIKKSATLRVPMRDIYSIYAIFLVAVIAAQLWRIVTLFKHGVEDEASASTAGADQ</sequence>